<keyword evidence="2 4" id="KW-0808">Transferase</keyword>
<keyword evidence="1" id="KW-0328">Glycosyltransferase</keyword>
<feature type="region of interest" description="Disordered" evidence="3">
    <location>
        <begin position="284"/>
        <end position="307"/>
    </location>
</feature>
<sequence length="307" mass="32598">MRGRSFAPFGIRFDRLGPEAALGFVLRWDRRRPFGYVVTPNVDHLGRLRRGGDLRTAYDDAALCLLDSRVAAGLARICGVVPPPVVTGADLLAAVMPALEMRGARVAVVGLDAAAMDAFAACYPGVDFTHAEPARGFEHDEAALGAVVDFIERARADCTILAVGSPRQEVLAQAVRRRGRALGIGLCVGAAPLFLSGVLRRAPAPLRAAGLEWAWRLMREPARLARRYLIDGPPVLLALAREFRRPALPGAGSCAIDRSIINGMEAQCSGRLTHDGVPLVARSAQRRVSGESGGDAQPGRGSARQGG</sequence>
<dbReference type="AlphaFoldDB" id="A5FYP3"/>
<protein>
    <submittedName>
        <fullName evidence="4">Glycosyl transferase WecB/TagA/CpsF</fullName>
    </submittedName>
</protein>
<dbReference type="PANTHER" id="PTHR34136">
    <property type="match status" value="1"/>
</dbReference>
<evidence type="ECO:0000313" key="4">
    <source>
        <dbReference type="EMBL" id="ABQ30725.1"/>
    </source>
</evidence>
<gene>
    <name evidence="4" type="ordered locus">Acry_1517</name>
</gene>
<dbReference type="STRING" id="349163.Acry_1517"/>
<keyword evidence="5" id="KW-1185">Reference proteome</keyword>
<proteinExistence type="predicted"/>
<reference evidence="4 5" key="1">
    <citation type="submission" date="2007-05" db="EMBL/GenBank/DDBJ databases">
        <title>Complete sequence of chromosome of Acidiphilium cryptum JF-5.</title>
        <authorList>
            <consortium name="US DOE Joint Genome Institute"/>
            <person name="Copeland A."/>
            <person name="Lucas S."/>
            <person name="Lapidus A."/>
            <person name="Barry K."/>
            <person name="Detter J.C."/>
            <person name="Glavina del Rio T."/>
            <person name="Hammon N."/>
            <person name="Israni S."/>
            <person name="Dalin E."/>
            <person name="Tice H."/>
            <person name="Pitluck S."/>
            <person name="Sims D."/>
            <person name="Brettin T."/>
            <person name="Bruce D."/>
            <person name="Han C."/>
            <person name="Schmutz J."/>
            <person name="Larimer F."/>
            <person name="Land M."/>
            <person name="Hauser L."/>
            <person name="Kyrpides N."/>
            <person name="Kim E."/>
            <person name="Magnuson T."/>
            <person name="Richardson P."/>
        </authorList>
    </citation>
    <scope>NUCLEOTIDE SEQUENCE [LARGE SCALE GENOMIC DNA]</scope>
    <source>
        <strain evidence="4 5">JF-5</strain>
    </source>
</reference>
<dbReference type="HOGENOM" id="CLU_063203_0_1_5"/>
<name>A5FYP3_ACICJ</name>
<dbReference type="KEGG" id="acr:Acry_1517"/>
<dbReference type="PANTHER" id="PTHR34136:SF1">
    <property type="entry name" value="UDP-N-ACETYL-D-MANNOSAMINURONIC ACID TRANSFERASE"/>
    <property type="match status" value="1"/>
</dbReference>
<dbReference type="InterPro" id="IPR004629">
    <property type="entry name" value="WecG_TagA_CpsF"/>
</dbReference>
<dbReference type="CDD" id="cd06533">
    <property type="entry name" value="Glyco_transf_WecG_TagA"/>
    <property type="match status" value="1"/>
</dbReference>
<evidence type="ECO:0000256" key="1">
    <source>
        <dbReference type="ARBA" id="ARBA00022676"/>
    </source>
</evidence>
<dbReference type="EMBL" id="CP000697">
    <property type="protein sequence ID" value="ABQ30725.1"/>
    <property type="molecule type" value="Genomic_DNA"/>
</dbReference>
<dbReference type="Pfam" id="PF03808">
    <property type="entry name" value="Glyco_tran_WecG"/>
    <property type="match status" value="1"/>
</dbReference>
<dbReference type="GO" id="GO:0016758">
    <property type="term" value="F:hexosyltransferase activity"/>
    <property type="evidence" value="ECO:0007669"/>
    <property type="project" value="TreeGrafter"/>
</dbReference>
<evidence type="ECO:0000256" key="3">
    <source>
        <dbReference type="SAM" id="MobiDB-lite"/>
    </source>
</evidence>
<evidence type="ECO:0000313" key="5">
    <source>
        <dbReference type="Proteomes" id="UP000000245"/>
    </source>
</evidence>
<dbReference type="eggNOG" id="COG1922">
    <property type="taxonomic scope" value="Bacteria"/>
</dbReference>
<dbReference type="RefSeq" id="WP_011942301.1">
    <property type="nucleotide sequence ID" value="NC_009484.1"/>
</dbReference>
<organism evidence="4 5">
    <name type="scientific">Acidiphilium cryptum (strain JF-5)</name>
    <dbReference type="NCBI Taxonomy" id="349163"/>
    <lineage>
        <taxon>Bacteria</taxon>
        <taxon>Pseudomonadati</taxon>
        <taxon>Pseudomonadota</taxon>
        <taxon>Alphaproteobacteria</taxon>
        <taxon>Acetobacterales</taxon>
        <taxon>Acidocellaceae</taxon>
        <taxon>Acidiphilium</taxon>
    </lineage>
</organism>
<accession>A5FYP3</accession>
<dbReference type="CAZy" id="GT26">
    <property type="family name" value="Glycosyltransferase Family 26"/>
</dbReference>
<dbReference type="Proteomes" id="UP000000245">
    <property type="component" value="Chromosome"/>
</dbReference>
<evidence type="ECO:0000256" key="2">
    <source>
        <dbReference type="ARBA" id="ARBA00022679"/>
    </source>
</evidence>